<gene>
    <name evidence="3" type="ORF">GCM10010387_16360</name>
</gene>
<organism evidence="3 4">
    <name type="scientific">Streptomyces inusitatus</name>
    <dbReference type="NCBI Taxonomy" id="68221"/>
    <lineage>
        <taxon>Bacteria</taxon>
        <taxon>Bacillati</taxon>
        <taxon>Actinomycetota</taxon>
        <taxon>Actinomycetes</taxon>
        <taxon>Kitasatosporales</taxon>
        <taxon>Streptomycetaceae</taxon>
        <taxon>Streptomyces</taxon>
    </lineage>
</organism>
<reference evidence="3" key="2">
    <citation type="submission" date="2020-09" db="EMBL/GenBank/DDBJ databases">
        <authorList>
            <person name="Sun Q."/>
            <person name="Ohkuma M."/>
        </authorList>
    </citation>
    <scope>NUCLEOTIDE SEQUENCE</scope>
    <source>
        <strain evidence="3">JCM 4988</strain>
    </source>
</reference>
<feature type="transmembrane region" description="Helical" evidence="2">
    <location>
        <begin position="36"/>
        <end position="67"/>
    </location>
</feature>
<evidence type="ECO:0000313" key="4">
    <source>
        <dbReference type="Proteomes" id="UP000630936"/>
    </source>
</evidence>
<sequence length="101" mass="10489">MVGAGHREPAGDLQPDGGPLAQGLRGGGDAVSLWKVLWACLTVAVVVVEMAPIWMPLLLGVVGLLVVSRCCRGSDRHCYGHGPDVSGPCPGCTPDNWNEGE</sequence>
<accession>A0A918UNX5</accession>
<feature type="region of interest" description="Disordered" evidence="1">
    <location>
        <begin position="1"/>
        <end position="25"/>
    </location>
</feature>
<evidence type="ECO:0000313" key="3">
    <source>
        <dbReference type="EMBL" id="GGZ23847.1"/>
    </source>
</evidence>
<evidence type="ECO:0000256" key="2">
    <source>
        <dbReference type="SAM" id="Phobius"/>
    </source>
</evidence>
<protein>
    <submittedName>
        <fullName evidence="3">Uncharacterized protein</fullName>
    </submittedName>
</protein>
<dbReference type="AlphaFoldDB" id="A0A918UNX5"/>
<reference evidence="3" key="1">
    <citation type="journal article" date="2014" name="Int. J. Syst. Evol. Microbiol.">
        <title>Complete genome sequence of Corynebacterium casei LMG S-19264T (=DSM 44701T), isolated from a smear-ripened cheese.</title>
        <authorList>
            <consortium name="US DOE Joint Genome Institute (JGI-PGF)"/>
            <person name="Walter F."/>
            <person name="Albersmeier A."/>
            <person name="Kalinowski J."/>
            <person name="Ruckert C."/>
        </authorList>
    </citation>
    <scope>NUCLEOTIDE SEQUENCE</scope>
    <source>
        <strain evidence="3">JCM 4988</strain>
    </source>
</reference>
<name>A0A918UNX5_9ACTN</name>
<keyword evidence="2" id="KW-0472">Membrane</keyword>
<keyword evidence="4" id="KW-1185">Reference proteome</keyword>
<keyword evidence="2" id="KW-1133">Transmembrane helix</keyword>
<proteinExistence type="predicted"/>
<dbReference type="Proteomes" id="UP000630936">
    <property type="component" value="Unassembled WGS sequence"/>
</dbReference>
<keyword evidence="2" id="KW-0812">Transmembrane</keyword>
<evidence type="ECO:0000256" key="1">
    <source>
        <dbReference type="SAM" id="MobiDB-lite"/>
    </source>
</evidence>
<comment type="caution">
    <text evidence="3">The sequence shown here is derived from an EMBL/GenBank/DDBJ whole genome shotgun (WGS) entry which is preliminary data.</text>
</comment>
<feature type="compositionally biased region" description="Basic and acidic residues" evidence="1">
    <location>
        <begin position="1"/>
        <end position="10"/>
    </location>
</feature>
<dbReference type="EMBL" id="BMWG01000003">
    <property type="protein sequence ID" value="GGZ23847.1"/>
    <property type="molecule type" value="Genomic_DNA"/>
</dbReference>